<dbReference type="EC" id="2.1.1.170" evidence="6"/>
<organism evidence="7 8">
    <name type="scientific">Rhodoblastus acidophilus</name>
    <name type="common">Rhodopseudomonas acidophila</name>
    <dbReference type="NCBI Taxonomy" id="1074"/>
    <lineage>
        <taxon>Bacteria</taxon>
        <taxon>Pseudomonadati</taxon>
        <taxon>Pseudomonadota</taxon>
        <taxon>Alphaproteobacteria</taxon>
        <taxon>Hyphomicrobiales</taxon>
        <taxon>Rhodoblastaceae</taxon>
        <taxon>Rhodoblastus</taxon>
    </lineage>
</organism>
<dbReference type="PIRSF" id="PIRSF003078">
    <property type="entry name" value="GidB"/>
    <property type="match status" value="1"/>
</dbReference>
<dbReference type="HAMAP" id="MF_00074">
    <property type="entry name" value="16SrRNA_methyltr_G"/>
    <property type="match status" value="1"/>
</dbReference>
<dbReference type="RefSeq" id="WP_088521937.1">
    <property type="nucleotide sequence ID" value="NZ_FYDG01000012.1"/>
</dbReference>
<evidence type="ECO:0000256" key="6">
    <source>
        <dbReference type="HAMAP-Rule" id="MF_00074"/>
    </source>
</evidence>
<comment type="caution">
    <text evidence="6">Lacks conserved residue(s) required for the propagation of feature annotation.</text>
</comment>
<keyword evidence="4 6" id="KW-0808">Transferase</keyword>
<dbReference type="InterPro" id="IPR029063">
    <property type="entry name" value="SAM-dependent_MTases_sf"/>
</dbReference>
<dbReference type="InterPro" id="IPR003682">
    <property type="entry name" value="rRNA_ssu_MeTfrase_G"/>
</dbReference>
<comment type="subcellular location">
    <subcellularLocation>
        <location evidence="6">Cytoplasm</location>
    </subcellularLocation>
</comment>
<name>A0A212S4Q1_RHOAC</name>
<dbReference type="GO" id="GO:0070043">
    <property type="term" value="F:rRNA (guanine-N7-)-methyltransferase activity"/>
    <property type="evidence" value="ECO:0007669"/>
    <property type="project" value="UniProtKB-UniRule"/>
</dbReference>
<protein>
    <recommendedName>
        <fullName evidence="6">Ribosomal RNA small subunit methyltransferase G</fullName>
        <ecNumber evidence="6">2.1.1.170</ecNumber>
    </recommendedName>
    <alternativeName>
        <fullName evidence="6">16S rRNA 7-methylguanosine methyltransferase</fullName>
        <shortName evidence="6">16S rRNA m7G methyltransferase</shortName>
    </alternativeName>
</protein>
<accession>A0A212S4Q1</accession>
<evidence type="ECO:0000313" key="7">
    <source>
        <dbReference type="EMBL" id="SNB80154.1"/>
    </source>
</evidence>
<keyword evidence="1 6" id="KW-0963">Cytoplasm</keyword>
<feature type="binding site" evidence="6">
    <location>
        <position position="79"/>
    </location>
    <ligand>
        <name>S-adenosyl-L-methionine</name>
        <dbReference type="ChEBI" id="CHEBI:59789"/>
    </ligand>
</feature>
<keyword evidence="2 6" id="KW-0698">rRNA processing</keyword>
<dbReference type="Pfam" id="PF02527">
    <property type="entry name" value="GidB"/>
    <property type="match status" value="1"/>
</dbReference>
<keyword evidence="5 6" id="KW-0949">S-adenosyl-L-methionine</keyword>
<comment type="similarity">
    <text evidence="6">Belongs to the methyltransferase superfamily. RNA methyltransferase RsmG family.</text>
</comment>
<evidence type="ECO:0000256" key="3">
    <source>
        <dbReference type="ARBA" id="ARBA00022603"/>
    </source>
</evidence>
<dbReference type="Proteomes" id="UP000198418">
    <property type="component" value="Unassembled WGS sequence"/>
</dbReference>
<gene>
    <name evidence="6" type="primary">rsmG</name>
    <name evidence="7" type="ORF">SAMN06265338_11282</name>
</gene>
<evidence type="ECO:0000256" key="1">
    <source>
        <dbReference type="ARBA" id="ARBA00022490"/>
    </source>
</evidence>
<evidence type="ECO:0000313" key="8">
    <source>
        <dbReference type="Proteomes" id="UP000198418"/>
    </source>
</evidence>
<dbReference type="Gene3D" id="3.40.50.150">
    <property type="entry name" value="Vaccinia Virus protein VP39"/>
    <property type="match status" value="1"/>
</dbReference>
<evidence type="ECO:0000256" key="4">
    <source>
        <dbReference type="ARBA" id="ARBA00022679"/>
    </source>
</evidence>
<evidence type="ECO:0000256" key="2">
    <source>
        <dbReference type="ARBA" id="ARBA00022552"/>
    </source>
</evidence>
<feature type="binding site" evidence="6">
    <location>
        <position position="144"/>
    </location>
    <ligand>
        <name>S-adenosyl-L-methionine</name>
        <dbReference type="ChEBI" id="CHEBI:59789"/>
    </ligand>
</feature>
<dbReference type="SUPFAM" id="SSF53335">
    <property type="entry name" value="S-adenosyl-L-methionine-dependent methyltransferases"/>
    <property type="match status" value="1"/>
</dbReference>
<dbReference type="AlphaFoldDB" id="A0A212S4Q1"/>
<dbReference type="PANTHER" id="PTHR31760:SF0">
    <property type="entry name" value="S-ADENOSYL-L-METHIONINE-DEPENDENT METHYLTRANSFERASES SUPERFAMILY PROTEIN"/>
    <property type="match status" value="1"/>
</dbReference>
<feature type="binding site" evidence="6">
    <location>
        <position position="74"/>
    </location>
    <ligand>
        <name>S-adenosyl-L-methionine</name>
        <dbReference type="ChEBI" id="CHEBI:59789"/>
    </ligand>
</feature>
<dbReference type="OrthoDB" id="9808773at2"/>
<evidence type="ECO:0000256" key="5">
    <source>
        <dbReference type="ARBA" id="ARBA00022691"/>
    </source>
</evidence>
<keyword evidence="3 6" id="KW-0489">Methyltransferase</keyword>
<keyword evidence="8" id="KW-1185">Reference proteome</keyword>
<sequence>MTVSHARALSQLGFELGAEQLAKLRIYEDLLKKWQGTLNLVGRSTLNEIWPRHFIDSLQLIPLAGTWANWIDIGSGAGFPGLVIGLVSGENGIVHLVESDKRKAAFLAEVSRETNSAIQIHVGRIECVLPELVSSTHFEIISARALAPMKTLLDYARPILIRGGRGLFFKGKELASELTNLPGDDSFSYETVNSVTDPTAKIVIVHSVNS</sequence>
<dbReference type="EMBL" id="FYDG01000012">
    <property type="protein sequence ID" value="SNB80154.1"/>
    <property type="molecule type" value="Genomic_DNA"/>
</dbReference>
<dbReference type="PANTHER" id="PTHR31760">
    <property type="entry name" value="S-ADENOSYL-L-METHIONINE-DEPENDENT METHYLTRANSFERASES SUPERFAMILY PROTEIN"/>
    <property type="match status" value="1"/>
</dbReference>
<dbReference type="GO" id="GO:0005829">
    <property type="term" value="C:cytosol"/>
    <property type="evidence" value="ECO:0007669"/>
    <property type="project" value="TreeGrafter"/>
</dbReference>
<proteinExistence type="inferred from homology"/>
<comment type="catalytic activity">
    <reaction evidence="6">
        <text>guanosine(527) in 16S rRNA + S-adenosyl-L-methionine = N(7)-methylguanosine(527) in 16S rRNA + S-adenosyl-L-homocysteine</text>
        <dbReference type="Rhea" id="RHEA:42732"/>
        <dbReference type="Rhea" id="RHEA-COMP:10209"/>
        <dbReference type="Rhea" id="RHEA-COMP:10210"/>
        <dbReference type="ChEBI" id="CHEBI:57856"/>
        <dbReference type="ChEBI" id="CHEBI:59789"/>
        <dbReference type="ChEBI" id="CHEBI:74269"/>
        <dbReference type="ChEBI" id="CHEBI:74480"/>
        <dbReference type="EC" id="2.1.1.170"/>
    </reaction>
</comment>
<comment type="function">
    <text evidence="6">Specifically methylates the N7 position of guanine in position 527 of 16S rRNA.</text>
</comment>
<dbReference type="NCBIfam" id="TIGR00138">
    <property type="entry name" value="rsmG_gidB"/>
    <property type="match status" value="1"/>
</dbReference>
<reference evidence="8" key="1">
    <citation type="submission" date="2017-06" db="EMBL/GenBank/DDBJ databases">
        <authorList>
            <person name="Varghese N."/>
            <person name="Submissions S."/>
        </authorList>
    </citation>
    <scope>NUCLEOTIDE SEQUENCE [LARGE SCALE GENOMIC DNA]</scope>
    <source>
        <strain evidence="8">DSM 137</strain>
    </source>
</reference>
<feature type="binding site" evidence="6">
    <location>
        <begin position="125"/>
        <end position="126"/>
    </location>
    <ligand>
        <name>S-adenosyl-L-methionine</name>
        <dbReference type="ChEBI" id="CHEBI:59789"/>
    </ligand>
</feature>